<dbReference type="InterPro" id="IPR054502">
    <property type="entry name" value="bHLH-TF_ACT-like_plant"/>
</dbReference>
<evidence type="ECO:0000256" key="5">
    <source>
        <dbReference type="SAM" id="Coils"/>
    </source>
</evidence>
<comment type="subcellular location">
    <subcellularLocation>
        <location evidence="1">Nucleus</location>
    </subcellularLocation>
</comment>
<dbReference type="Pfam" id="PF00010">
    <property type="entry name" value="HLH"/>
    <property type="match status" value="1"/>
</dbReference>
<dbReference type="Gramene" id="OIW03872">
    <property type="protein sequence ID" value="OIW03872"/>
    <property type="gene ID" value="TanjilG_30148"/>
</dbReference>
<evidence type="ECO:0000256" key="3">
    <source>
        <dbReference type="ARBA" id="ARBA00023163"/>
    </source>
</evidence>
<dbReference type="Gene3D" id="4.10.280.10">
    <property type="entry name" value="Helix-loop-helix DNA-binding domain"/>
    <property type="match status" value="1"/>
</dbReference>
<dbReference type="PANTHER" id="PTHR45959:SF27">
    <property type="entry name" value="HELIX LOOP HELIX DNA-BINDING DOMAIN PROTEIN"/>
    <property type="match status" value="1"/>
</dbReference>
<evidence type="ECO:0000313" key="9">
    <source>
        <dbReference type="Proteomes" id="UP000188354"/>
    </source>
</evidence>
<dbReference type="STRING" id="3871.A0A4P1R6Y4"/>
<keyword evidence="3" id="KW-0804">Transcription</keyword>
<evidence type="ECO:0000313" key="8">
    <source>
        <dbReference type="EMBL" id="OIW03872.1"/>
    </source>
</evidence>
<feature type="domain" description="BHLH" evidence="7">
    <location>
        <begin position="124"/>
        <end position="173"/>
    </location>
</feature>
<reference evidence="8 9" key="1">
    <citation type="journal article" date="2017" name="Plant Biotechnol. J.">
        <title>A comprehensive draft genome sequence for lupin (Lupinus angustifolius), an emerging health food: insights into plant-microbe interactions and legume evolution.</title>
        <authorList>
            <person name="Hane J.K."/>
            <person name="Ming Y."/>
            <person name="Kamphuis L.G."/>
            <person name="Nelson M.N."/>
            <person name="Garg G."/>
            <person name="Atkins C.A."/>
            <person name="Bayer P.E."/>
            <person name="Bravo A."/>
            <person name="Bringans S."/>
            <person name="Cannon S."/>
            <person name="Edwards D."/>
            <person name="Foley R."/>
            <person name="Gao L.L."/>
            <person name="Harrison M.J."/>
            <person name="Huang W."/>
            <person name="Hurgobin B."/>
            <person name="Li S."/>
            <person name="Liu C.W."/>
            <person name="McGrath A."/>
            <person name="Morahan G."/>
            <person name="Murray J."/>
            <person name="Weller J."/>
            <person name="Jian J."/>
            <person name="Singh K.B."/>
        </authorList>
    </citation>
    <scope>NUCLEOTIDE SEQUENCE [LARGE SCALE GENOMIC DNA]</scope>
    <source>
        <strain evidence="9">cv. Tanjil</strain>
        <tissue evidence="8">Whole plant</tissue>
    </source>
</reference>
<dbReference type="InterPro" id="IPR036638">
    <property type="entry name" value="HLH_DNA-bd_sf"/>
</dbReference>
<evidence type="ECO:0000256" key="2">
    <source>
        <dbReference type="ARBA" id="ARBA00023015"/>
    </source>
</evidence>
<evidence type="ECO:0000256" key="6">
    <source>
        <dbReference type="SAM" id="MobiDB-lite"/>
    </source>
</evidence>
<dbReference type="GO" id="GO:0046983">
    <property type="term" value="F:protein dimerization activity"/>
    <property type="evidence" value="ECO:0007669"/>
    <property type="project" value="InterPro"/>
</dbReference>
<sequence>MDDNMNECFSKNNFFVEEFLREILEPEETTTTPLSTIFGQNLMIKNDSSITTQQYGAENVTSTPTTYILSFDKATALLPSGHDPNCSGWKEVSLPKLGNHAATDSLPLPLSRASHGTKKSRSTSEKMDHILSERNRRQELTKKFIALSATIPGLYIMDKAHVLGEAINYMKQLQERAKELEEYVQKKGVKSVINITRSHICIEDDTGVCEMNTNEDYGHNEALPDVEARVLGKDVLIKIHCMKQMGILVKILSQLEHLHLSISSTNVLPFGNTLDITIVAQMDGKYSLIVKDLVKNLRLVTVLK</sequence>
<accession>A0A4P1R6Y4</accession>
<proteinExistence type="predicted"/>
<organism evidence="8 9">
    <name type="scientific">Lupinus angustifolius</name>
    <name type="common">Narrow-leaved blue lupine</name>
    <dbReference type="NCBI Taxonomy" id="3871"/>
    <lineage>
        <taxon>Eukaryota</taxon>
        <taxon>Viridiplantae</taxon>
        <taxon>Streptophyta</taxon>
        <taxon>Embryophyta</taxon>
        <taxon>Tracheophyta</taxon>
        <taxon>Spermatophyta</taxon>
        <taxon>Magnoliopsida</taxon>
        <taxon>eudicotyledons</taxon>
        <taxon>Gunneridae</taxon>
        <taxon>Pentapetalae</taxon>
        <taxon>rosids</taxon>
        <taxon>fabids</taxon>
        <taxon>Fabales</taxon>
        <taxon>Fabaceae</taxon>
        <taxon>Papilionoideae</taxon>
        <taxon>50 kb inversion clade</taxon>
        <taxon>genistoids sensu lato</taxon>
        <taxon>core genistoids</taxon>
        <taxon>Genisteae</taxon>
        <taxon>Lupinus</taxon>
    </lineage>
</organism>
<dbReference type="PROSITE" id="PS50888">
    <property type="entry name" value="BHLH"/>
    <property type="match status" value="1"/>
</dbReference>
<dbReference type="Proteomes" id="UP000188354">
    <property type="component" value="Chromosome LG10"/>
</dbReference>
<dbReference type="PANTHER" id="PTHR45959">
    <property type="entry name" value="BHLH TRANSCRIPTION FACTOR"/>
    <property type="match status" value="1"/>
</dbReference>
<keyword evidence="2" id="KW-0805">Transcription regulation</keyword>
<keyword evidence="5" id="KW-0175">Coiled coil</keyword>
<dbReference type="SMART" id="SM00353">
    <property type="entry name" value="HLH"/>
    <property type="match status" value="1"/>
</dbReference>
<protein>
    <recommendedName>
        <fullName evidence="7">BHLH domain-containing protein</fullName>
    </recommendedName>
</protein>
<evidence type="ECO:0000256" key="4">
    <source>
        <dbReference type="ARBA" id="ARBA00023242"/>
    </source>
</evidence>
<feature type="coiled-coil region" evidence="5">
    <location>
        <begin position="163"/>
        <end position="190"/>
    </location>
</feature>
<name>A0A4P1R6Y4_LUPAN</name>
<dbReference type="AlphaFoldDB" id="A0A4P1R6Y4"/>
<evidence type="ECO:0000259" key="7">
    <source>
        <dbReference type="PROSITE" id="PS50888"/>
    </source>
</evidence>
<dbReference type="GO" id="GO:0005634">
    <property type="term" value="C:nucleus"/>
    <property type="evidence" value="ECO:0007669"/>
    <property type="project" value="UniProtKB-SubCell"/>
</dbReference>
<dbReference type="InterPro" id="IPR011598">
    <property type="entry name" value="bHLH_dom"/>
</dbReference>
<evidence type="ECO:0000256" key="1">
    <source>
        <dbReference type="ARBA" id="ARBA00004123"/>
    </source>
</evidence>
<dbReference type="InterPro" id="IPR052610">
    <property type="entry name" value="bHLH_transcription_regulator"/>
</dbReference>
<gene>
    <name evidence="8" type="ORF">TanjilG_30148</name>
</gene>
<dbReference type="SUPFAM" id="SSF47459">
    <property type="entry name" value="HLH, helix-loop-helix DNA-binding domain"/>
    <property type="match status" value="1"/>
</dbReference>
<feature type="region of interest" description="Disordered" evidence="6">
    <location>
        <begin position="103"/>
        <end position="128"/>
    </location>
</feature>
<keyword evidence="9" id="KW-1185">Reference proteome</keyword>
<dbReference type="EMBL" id="CM007370">
    <property type="protein sequence ID" value="OIW03872.1"/>
    <property type="molecule type" value="Genomic_DNA"/>
</dbReference>
<keyword evidence="4" id="KW-0539">Nucleus</keyword>
<dbReference type="GO" id="GO:0080090">
    <property type="term" value="P:regulation of primary metabolic process"/>
    <property type="evidence" value="ECO:0007669"/>
    <property type="project" value="UniProtKB-ARBA"/>
</dbReference>
<dbReference type="Pfam" id="PF22754">
    <property type="entry name" value="bHLH-TF_ACT-like_plant"/>
    <property type="match status" value="1"/>
</dbReference>